<dbReference type="EMBL" id="JTDY01002192">
    <property type="protein sequence ID" value="KOB71909.1"/>
    <property type="molecule type" value="Genomic_DNA"/>
</dbReference>
<organism evidence="7 8">
    <name type="scientific">Operophtera brumata</name>
    <name type="common">Winter moth</name>
    <name type="synonym">Phalaena brumata</name>
    <dbReference type="NCBI Taxonomy" id="104452"/>
    <lineage>
        <taxon>Eukaryota</taxon>
        <taxon>Metazoa</taxon>
        <taxon>Ecdysozoa</taxon>
        <taxon>Arthropoda</taxon>
        <taxon>Hexapoda</taxon>
        <taxon>Insecta</taxon>
        <taxon>Pterygota</taxon>
        <taxon>Neoptera</taxon>
        <taxon>Endopterygota</taxon>
        <taxon>Lepidoptera</taxon>
        <taxon>Glossata</taxon>
        <taxon>Ditrysia</taxon>
        <taxon>Geometroidea</taxon>
        <taxon>Geometridae</taxon>
        <taxon>Larentiinae</taxon>
        <taxon>Operophtera</taxon>
    </lineage>
</organism>
<accession>A0A0L7L976</accession>
<sequence length="336" mass="37603">MPGWTSALLLLLPSCLALHTREPVPPPVTSRNNPTEHWLNVRVNHFDASNTDTFPMRFYYNDEFGGPNVVILVGGEWSISAAWTQAGLAHELAGLVGAGVFYTEHRYYGQTRPSKNASVVLVGCSYAGSMATWMRLAYPHLVDAAFSDSGPLHAQEDFPGKNQTRTTTPLDLATFFWFGITESFAYLVQYATPGQIPSACAVLSDTSVGAVQRLANWISVQPWTQPCIETRYSEIVLDHTNTSYNSPQAVMRLWTYQTCVEYGWYQTTSSSRQPFLSTVPLDYFHQMCKDFFSNLSLNGPGMGRDESLGSRFACELGSRWMESAKSYRLMKMMIMI</sequence>
<keyword evidence="2 7" id="KW-0645">Protease</keyword>
<evidence type="ECO:0000256" key="2">
    <source>
        <dbReference type="ARBA" id="ARBA00022670"/>
    </source>
</evidence>
<comment type="caution">
    <text evidence="7">The sequence shown here is derived from an EMBL/GenBank/DDBJ whole genome shotgun (WGS) entry which is preliminary data.</text>
</comment>
<evidence type="ECO:0000256" key="4">
    <source>
        <dbReference type="ARBA" id="ARBA00022801"/>
    </source>
</evidence>
<keyword evidence="5" id="KW-0325">Glycoprotein</keyword>
<dbReference type="PANTHER" id="PTHR11010">
    <property type="entry name" value="PROTEASE S28 PRO-X CARBOXYPEPTIDASE-RELATED"/>
    <property type="match status" value="1"/>
</dbReference>
<evidence type="ECO:0000313" key="8">
    <source>
        <dbReference type="Proteomes" id="UP000037510"/>
    </source>
</evidence>
<dbReference type="Proteomes" id="UP000037510">
    <property type="component" value="Unassembled WGS sequence"/>
</dbReference>
<keyword evidence="3 6" id="KW-0732">Signal</keyword>
<reference evidence="7 8" key="1">
    <citation type="journal article" date="2015" name="Genome Biol. Evol.">
        <title>The genome of winter moth (Operophtera brumata) provides a genomic perspective on sexual dimorphism and phenology.</title>
        <authorList>
            <person name="Derks M.F."/>
            <person name="Smit S."/>
            <person name="Salis L."/>
            <person name="Schijlen E."/>
            <person name="Bossers A."/>
            <person name="Mateman C."/>
            <person name="Pijl A.S."/>
            <person name="de Ridder D."/>
            <person name="Groenen M.A."/>
            <person name="Visser M.E."/>
            <person name="Megens H.J."/>
        </authorList>
    </citation>
    <scope>NUCLEOTIDE SEQUENCE [LARGE SCALE GENOMIC DNA]</scope>
    <source>
        <strain evidence="7">WM2013NL</strain>
        <tissue evidence="7">Head and thorax</tissue>
    </source>
</reference>
<dbReference type="InterPro" id="IPR029058">
    <property type="entry name" value="AB_hydrolase_fold"/>
</dbReference>
<dbReference type="Gene3D" id="3.40.50.1820">
    <property type="entry name" value="alpha/beta hydrolase"/>
    <property type="match status" value="2"/>
</dbReference>
<protein>
    <submittedName>
        <fullName evidence="7">Putative serine protease K12H4.7</fullName>
    </submittedName>
</protein>
<feature type="signal peptide" evidence="6">
    <location>
        <begin position="1"/>
        <end position="17"/>
    </location>
</feature>
<dbReference type="AlphaFoldDB" id="A0A0L7L976"/>
<evidence type="ECO:0000256" key="6">
    <source>
        <dbReference type="SAM" id="SignalP"/>
    </source>
</evidence>
<name>A0A0L7L976_OPEBR</name>
<dbReference type="PANTHER" id="PTHR11010:SF5">
    <property type="entry name" value="RE36938P-RELATED"/>
    <property type="match status" value="1"/>
</dbReference>
<dbReference type="GO" id="GO:0008239">
    <property type="term" value="F:dipeptidyl-peptidase activity"/>
    <property type="evidence" value="ECO:0007669"/>
    <property type="project" value="TreeGrafter"/>
</dbReference>
<evidence type="ECO:0000256" key="3">
    <source>
        <dbReference type="ARBA" id="ARBA00022729"/>
    </source>
</evidence>
<dbReference type="InterPro" id="IPR008758">
    <property type="entry name" value="Peptidase_S28"/>
</dbReference>
<dbReference type="GO" id="GO:0070008">
    <property type="term" value="F:serine-type exopeptidase activity"/>
    <property type="evidence" value="ECO:0007669"/>
    <property type="project" value="InterPro"/>
</dbReference>
<evidence type="ECO:0000313" key="7">
    <source>
        <dbReference type="EMBL" id="KOB71909.1"/>
    </source>
</evidence>
<comment type="similarity">
    <text evidence="1">Belongs to the peptidase S28 family.</text>
</comment>
<evidence type="ECO:0000256" key="5">
    <source>
        <dbReference type="ARBA" id="ARBA00023180"/>
    </source>
</evidence>
<evidence type="ECO:0000256" key="1">
    <source>
        <dbReference type="ARBA" id="ARBA00011079"/>
    </source>
</evidence>
<keyword evidence="8" id="KW-1185">Reference proteome</keyword>
<feature type="chain" id="PRO_5005573268" evidence="6">
    <location>
        <begin position="18"/>
        <end position="336"/>
    </location>
</feature>
<dbReference type="SUPFAM" id="SSF53474">
    <property type="entry name" value="alpha/beta-Hydrolases"/>
    <property type="match status" value="1"/>
</dbReference>
<dbReference type="Pfam" id="PF05577">
    <property type="entry name" value="Peptidase_S28"/>
    <property type="match status" value="2"/>
</dbReference>
<keyword evidence="4" id="KW-0378">Hydrolase</keyword>
<dbReference type="GO" id="GO:0006508">
    <property type="term" value="P:proteolysis"/>
    <property type="evidence" value="ECO:0007669"/>
    <property type="project" value="UniProtKB-KW"/>
</dbReference>
<gene>
    <name evidence="7" type="ORF">OBRU01_12955</name>
</gene>
<proteinExistence type="inferred from homology"/>